<dbReference type="AlphaFoldDB" id="A0A6B0U4A3"/>
<reference evidence="2" key="1">
    <citation type="submission" date="2019-12" db="EMBL/GenBank/DDBJ databases">
        <title>An insight into the sialome of adult female Ixodes ricinus ticks feeding for 6 days.</title>
        <authorList>
            <person name="Perner J."/>
            <person name="Ribeiro J.M.C."/>
        </authorList>
    </citation>
    <scope>NUCLEOTIDE SEQUENCE</scope>
    <source>
        <strain evidence="2">Semi-engorged</strain>
        <tissue evidence="2">Salivary glands</tissue>
    </source>
</reference>
<keyword evidence="1" id="KW-0732">Signal</keyword>
<evidence type="ECO:0000313" key="2">
    <source>
        <dbReference type="EMBL" id="MXU83554.1"/>
    </source>
</evidence>
<name>A0A6B0U4A3_IXORI</name>
<sequence>MGAASFLLLGNIALQLFQQANVQAVFVRSAKGHQAVCKLSGDPTLFQHVHQQVVKVPIHNIARDRVDSVRQLSLID</sequence>
<dbReference type="EMBL" id="GIFC01001471">
    <property type="protein sequence ID" value="MXU83554.1"/>
    <property type="molecule type" value="Transcribed_RNA"/>
</dbReference>
<proteinExistence type="predicted"/>
<feature type="chain" id="PRO_5025384952" evidence="1">
    <location>
        <begin position="25"/>
        <end position="76"/>
    </location>
</feature>
<feature type="signal peptide" evidence="1">
    <location>
        <begin position="1"/>
        <end position="24"/>
    </location>
</feature>
<organism evidence="2">
    <name type="scientific">Ixodes ricinus</name>
    <name type="common">Common tick</name>
    <name type="synonym">Acarus ricinus</name>
    <dbReference type="NCBI Taxonomy" id="34613"/>
    <lineage>
        <taxon>Eukaryota</taxon>
        <taxon>Metazoa</taxon>
        <taxon>Ecdysozoa</taxon>
        <taxon>Arthropoda</taxon>
        <taxon>Chelicerata</taxon>
        <taxon>Arachnida</taxon>
        <taxon>Acari</taxon>
        <taxon>Parasitiformes</taxon>
        <taxon>Ixodida</taxon>
        <taxon>Ixodoidea</taxon>
        <taxon>Ixodidae</taxon>
        <taxon>Ixodinae</taxon>
        <taxon>Ixodes</taxon>
    </lineage>
</organism>
<protein>
    <submittedName>
        <fullName evidence="2">Putative secreted protein</fullName>
    </submittedName>
</protein>
<accession>A0A6B0U4A3</accession>
<evidence type="ECO:0000256" key="1">
    <source>
        <dbReference type="SAM" id="SignalP"/>
    </source>
</evidence>